<comment type="subcellular location">
    <subcellularLocation>
        <location evidence="1">Membrane</location>
        <topology evidence="1">Multi-pass membrane protein</topology>
    </subcellularLocation>
</comment>
<evidence type="ECO:0000256" key="7">
    <source>
        <dbReference type="PIRSR" id="PIRSR623088-2"/>
    </source>
</evidence>
<dbReference type="Gene3D" id="1.10.1300.10">
    <property type="entry name" value="3'5'-cyclic nucleotide phosphodiesterase, catalytic domain"/>
    <property type="match status" value="1"/>
</dbReference>
<dbReference type="GO" id="GO:0004114">
    <property type="term" value="F:3',5'-cyclic-nucleotide phosphodiesterase activity"/>
    <property type="evidence" value="ECO:0007669"/>
    <property type="project" value="InterPro"/>
</dbReference>
<feature type="domain" description="PDEase" evidence="13">
    <location>
        <begin position="243"/>
        <end position="562"/>
    </location>
</feature>
<dbReference type="InterPro" id="IPR029016">
    <property type="entry name" value="GAF-like_dom_sf"/>
</dbReference>
<evidence type="ECO:0000256" key="6">
    <source>
        <dbReference type="PIRSR" id="PIRSR623088-1"/>
    </source>
</evidence>
<dbReference type="InterPro" id="IPR027359">
    <property type="entry name" value="Volt_channel_dom_sf"/>
</dbReference>
<dbReference type="SUPFAM" id="SSF55781">
    <property type="entry name" value="GAF domain-like"/>
    <property type="match status" value="1"/>
</dbReference>
<dbReference type="PROSITE" id="PS00126">
    <property type="entry name" value="PDEASE_I_1"/>
    <property type="match status" value="1"/>
</dbReference>
<dbReference type="SUPFAM" id="SSF55073">
    <property type="entry name" value="Nucleotide cyclase"/>
    <property type="match status" value="1"/>
</dbReference>
<dbReference type="PROSITE" id="PS50125">
    <property type="entry name" value="GUANYLATE_CYCLASE_2"/>
    <property type="match status" value="1"/>
</dbReference>
<keyword evidence="2" id="KW-0140">cGMP</keyword>
<dbReference type="GO" id="GO:0009190">
    <property type="term" value="P:cyclic nucleotide biosynthetic process"/>
    <property type="evidence" value="ECO:0007669"/>
    <property type="project" value="InterPro"/>
</dbReference>
<keyword evidence="15" id="KW-1185">Reference proteome</keyword>
<feature type="region of interest" description="Disordered" evidence="10">
    <location>
        <begin position="1"/>
        <end position="30"/>
    </location>
</feature>
<dbReference type="SUPFAM" id="SSF81324">
    <property type="entry name" value="Voltage-gated potassium channels"/>
    <property type="match status" value="1"/>
</dbReference>
<feature type="binding site" evidence="7">
    <location>
        <position position="467"/>
    </location>
    <ligand>
        <name>AMP</name>
        <dbReference type="ChEBI" id="CHEBI:456215"/>
    </ligand>
</feature>
<dbReference type="OrthoDB" id="189220at2759"/>
<feature type="transmembrane region" description="Helical" evidence="11">
    <location>
        <begin position="865"/>
        <end position="882"/>
    </location>
</feature>
<dbReference type="InterPro" id="IPR036971">
    <property type="entry name" value="PDEase_catalytic_dom_sf"/>
</dbReference>
<feature type="binding site" evidence="7">
    <location>
        <begin position="321"/>
        <end position="325"/>
    </location>
    <ligand>
        <name>AMP</name>
        <dbReference type="ChEBI" id="CHEBI:456215"/>
    </ligand>
</feature>
<dbReference type="PROSITE" id="PS51845">
    <property type="entry name" value="PDEASE_I_2"/>
    <property type="match status" value="1"/>
</dbReference>
<comment type="caution">
    <text evidence="14">The sequence shown here is derived from an EMBL/GenBank/DDBJ whole genome shotgun (WGS) entry which is preliminary data.</text>
</comment>
<dbReference type="PRINTS" id="PR00387">
    <property type="entry name" value="PDIESTERASE1"/>
</dbReference>
<accession>A0A9W7FWH6</accession>
<dbReference type="Pfam" id="PF01590">
    <property type="entry name" value="GAF"/>
    <property type="match status" value="1"/>
</dbReference>
<evidence type="ECO:0000256" key="1">
    <source>
        <dbReference type="ARBA" id="ARBA00004141"/>
    </source>
</evidence>
<evidence type="ECO:0000259" key="13">
    <source>
        <dbReference type="PROSITE" id="PS51845"/>
    </source>
</evidence>
<feature type="transmembrane region" description="Helical" evidence="11">
    <location>
        <begin position="981"/>
        <end position="1002"/>
    </location>
</feature>
<dbReference type="InterPro" id="IPR005821">
    <property type="entry name" value="Ion_trans_dom"/>
</dbReference>
<comment type="cofactor">
    <cofactor evidence="9">
        <name>a divalent metal cation</name>
        <dbReference type="ChEBI" id="CHEBI:60240"/>
    </cofactor>
    <text evidence="9">Binds 2 divalent metal cations per subunit. Site 1 may preferentially bind zinc ions, while site 2 has a preference for magnesium and/or manganese ions.</text>
</comment>
<feature type="binding site" evidence="8">
    <location>
        <position position="467"/>
    </location>
    <ligand>
        <name>Zn(2+)</name>
        <dbReference type="ChEBI" id="CHEBI:29105"/>
        <label>1</label>
    </ligand>
</feature>
<feature type="region of interest" description="Disordered" evidence="10">
    <location>
        <begin position="571"/>
        <end position="628"/>
    </location>
</feature>
<feature type="binding site" evidence="8">
    <location>
        <position position="362"/>
    </location>
    <ligand>
        <name>Zn(2+)</name>
        <dbReference type="ChEBI" id="CHEBI:29105"/>
        <label>2</label>
    </ligand>
</feature>
<evidence type="ECO:0000259" key="12">
    <source>
        <dbReference type="PROSITE" id="PS50125"/>
    </source>
</evidence>
<evidence type="ECO:0000256" key="5">
    <source>
        <dbReference type="ARBA" id="ARBA00023136"/>
    </source>
</evidence>
<dbReference type="Gene3D" id="1.20.120.350">
    <property type="entry name" value="Voltage-gated potassium channels. Chain C"/>
    <property type="match status" value="1"/>
</dbReference>
<dbReference type="Gene3D" id="3.30.450.40">
    <property type="match status" value="1"/>
</dbReference>
<feature type="compositionally biased region" description="Gly residues" evidence="10">
    <location>
        <begin position="580"/>
        <end position="590"/>
    </location>
</feature>
<dbReference type="Proteomes" id="UP001165082">
    <property type="component" value="Unassembled WGS sequence"/>
</dbReference>
<dbReference type="InterPro" id="IPR023088">
    <property type="entry name" value="PDEase"/>
</dbReference>
<dbReference type="PANTHER" id="PTHR43336">
    <property type="entry name" value="OXYGEN SENSOR HISTIDINE KINASE RESPONSE REGULATOR DEVS/DOSS"/>
    <property type="match status" value="1"/>
</dbReference>
<dbReference type="Pfam" id="PF00520">
    <property type="entry name" value="Ion_trans"/>
    <property type="match status" value="1"/>
</dbReference>
<evidence type="ECO:0000313" key="15">
    <source>
        <dbReference type="Proteomes" id="UP001165082"/>
    </source>
</evidence>
<sequence>MPSNSSVSPDKQNSQHGISRKTSSAGRKGSLTSFFSSSKVSTHQSLDPDKFSSLMSYQAIDFEESIECFREHTNKLKALLDCDACHIFLVDEKEHQLYTYMEIGGGASTKVFKPMDRGLGSQVVDQVDGLLVENVQLSPRWDSTVDELAQFTTSSYLAWPLRNPAGECIGVMEARNKTDLTAFSTSDTQVAQIFAQQISSAIFRSKQNALLADRDDAFRKAYEKNFDESEAIVLKEERRARLSGDESLKFAAHELGVNKTSISDIQRWDYDVFSKSMEELEMLFIDVFQDRGLFGRFSIDIKTFMTFTKDIVAGYNPTPYHNHYHGFDVMHVSYLFISTCGADDFLEDFNVLSILVGALAHDVGHDGRNNSFHATTMSELAITYNSISILENFSAAYLFRTTKKSECDIFERMDGAEVKKLRGRLIEMILDTDAKNHFILMTRFKHGMEMKQLSRGLLSSMILHISDVSNPTRPNPISRKWSFAVQEEFFAQGDKEKELGLAVSPFMDREYENLPRMQGAFIDAIVSPVFHLCAEFLPKIEKNCIKNMQVNRAFWNQLQNKQIMTTADVKKDIERSESGSGAGDVGGSGGPPQVATMDSSKAFQAPKNEQAAIPGIPQNAPKEASERSRKMSLIALKGNQAEALNASVAKMVEEVSESNQPSVQNFLSFGKNDHEMMKKRMAKSLDGNAVQLVMLIATAYALVADDLSLWIGDKDADGALSIITFVVLLLFSIELIVSVYCVPDYMHFFFWLDLIAALSLIPEIGFLVGDDDFSGNTGANTLEEHGTLTRAGRAAKAGARAGRVARVLRLIRLVRIIKLVKWIASYFKRKAQEIAGDEGQDEEEQVDMKMSNVGRRMTESITKKVILAVIFMLLTFSLFNDLPTPDARVWQLDDLAKLNGQTTVEVNNQTIDFRQSYIDRYSVSSDDNPTVLFELYGINGNHVVEGKLDSLRVIEIEVIRAPSNQSVYALFDISKESQNTAMHSFLMTLVVTSLLASLSMLFSRDAYNIMIKPIEKMKHTVQKLSENPFLHLEKLKKENVDDENETDMLEAAITKMARLLQIGFGSAGAEIIANNLSDGGELNPMVPGSKIEAIFGFCDIRDFTFATEGLQQDVMLFVNKIADITHKHVVDSGGAPNKNIGDAFLLVWKLKAQGGELQKALYDSALLSFMKIIDDIKRMGNLAAFMDGADDNAAWRSSLQDFQVHMGFGLHSGWAIEGSIGSKVKVDASYLSPHVNLASRLEAATKQFKVPLLMSEDFVKGLTGNTQNNCRRVDSVTFKGSNEPMKIFHFDAKAYEEMKGKPDNDLTALLEECKWDENAARAKGVDRDELHNLFSSKKGVLVKQIYDRAFESYIDGDWEKAKILLCIWLEELPMDKVAAVLLERLKDAGFKAPGDWQGYHALTEK</sequence>
<comment type="similarity">
    <text evidence="9">Belongs to the cyclic nucleotide phosphodiesterase family.</text>
</comment>
<dbReference type="EMBL" id="BRXZ01007090">
    <property type="protein sequence ID" value="GMI24067.1"/>
    <property type="molecule type" value="Genomic_DNA"/>
</dbReference>
<evidence type="ECO:0000256" key="11">
    <source>
        <dbReference type="SAM" id="Phobius"/>
    </source>
</evidence>
<feature type="compositionally biased region" description="Polar residues" evidence="10">
    <location>
        <begin position="1"/>
        <end position="25"/>
    </location>
</feature>
<feature type="binding site" evidence="7">
    <location>
        <position position="362"/>
    </location>
    <ligand>
        <name>AMP</name>
        <dbReference type="ChEBI" id="CHEBI:456215"/>
    </ligand>
</feature>
<evidence type="ECO:0000256" key="9">
    <source>
        <dbReference type="RuleBase" id="RU363067"/>
    </source>
</evidence>
<keyword evidence="5 11" id="KW-0472">Membrane</keyword>
<dbReference type="SUPFAM" id="SSF109604">
    <property type="entry name" value="HD-domain/PDEase-like"/>
    <property type="match status" value="1"/>
</dbReference>
<reference evidence="14" key="1">
    <citation type="submission" date="2022-07" db="EMBL/GenBank/DDBJ databases">
        <title>Genome analysis of Parmales, a sister group of diatoms, reveals the evolutionary specialization of diatoms from phago-mixotrophs to photoautotrophs.</title>
        <authorList>
            <person name="Ban H."/>
            <person name="Sato S."/>
            <person name="Yoshikawa S."/>
            <person name="Kazumasa Y."/>
            <person name="Nakamura Y."/>
            <person name="Ichinomiya M."/>
            <person name="Saitoh K."/>
            <person name="Sato N."/>
            <person name="Blanc-Mathieu R."/>
            <person name="Endo H."/>
            <person name="Kuwata A."/>
            <person name="Ogata H."/>
        </authorList>
    </citation>
    <scope>NUCLEOTIDE SEQUENCE</scope>
</reference>
<protein>
    <recommendedName>
        <fullName evidence="9">Phosphodiesterase</fullName>
        <ecNumber evidence="9">3.1.4.-</ecNumber>
    </recommendedName>
</protein>
<name>A0A9W7FWH6_9STRA</name>
<dbReference type="InterPro" id="IPR001054">
    <property type="entry name" value="A/G_cyclase"/>
</dbReference>
<organism evidence="14 15">
    <name type="scientific">Triparma retinervis</name>
    <dbReference type="NCBI Taxonomy" id="2557542"/>
    <lineage>
        <taxon>Eukaryota</taxon>
        <taxon>Sar</taxon>
        <taxon>Stramenopiles</taxon>
        <taxon>Ochrophyta</taxon>
        <taxon>Bolidophyceae</taxon>
        <taxon>Parmales</taxon>
        <taxon>Triparmaceae</taxon>
        <taxon>Triparma</taxon>
    </lineage>
</organism>
<feature type="transmembrane region" description="Helical" evidence="11">
    <location>
        <begin position="719"/>
        <end position="742"/>
    </location>
</feature>
<dbReference type="Pfam" id="PF00211">
    <property type="entry name" value="Guanylate_cyc"/>
    <property type="match status" value="1"/>
</dbReference>
<evidence type="ECO:0000256" key="4">
    <source>
        <dbReference type="ARBA" id="ARBA00022989"/>
    </source>
</evidence>
<feature type="binding site" evidence="8">
    <location>
        <position position="362"/>
    </location>
    <ligand>
        <name>Zn(2+)</name>
        <dbReference type="ChEBI" id="CHEBI:29105"/>
        <label>1</label>
    </ligand>
</feature>
<feature type="transmembrane region" description="Helical" evidence="11">
    <location>
        <begin position="689"/>
        <end position="712"/>
    </location>
</feature>
<dbReference type="Gene3D" id="3.30.70.1230">
    <property type="entry name" value="Nucleotide cyclase"/>
    <property type="match status" value="1"/>
</dbReference>
<feature type="active site" description="Proton donor" evidence="6">
    <location>
        <position position="321"/>
    </location>
</feature>
<dbReference type="GO" id="GO:0005216">
    <property type="term" value="F:monoatomic ion channel activity"/>
    <property type="evidence" value="ECO:0007669"/>
    <property type="project" value="InterPro"/>
</dbReference>
<keyword evidence="9" id="KW-0378">Hydrolase</keyword>
<dbReference type="EC" id="3.1.4.-" evidence="9"/>
<dbReference type="SMART" id="SM00065">
    <property type="entry name" value="GAF"/>
    <property type="match status" value="1"/>
</dbReference>
<feature type="domain" description="Guanylate cyclase" evidence="12">
    <location>
        <begin position="1094"/>
        <end position="1242"/>
    </location>
</feature>
<dbReference type="Pfam" id="PF00233">
    <property type="entry name" value="PDEase_I"/>
    <property type="match status" value="1"/>
</dbReference>
<dbReference type="GO" id="GO:0016020">
    <property type="term" value="C:membrane"/>
    <property type="evidence" value="ECO:0007669"/>
    <property type="project" value="UniProtKB-SubCell"/>
</dbReference>
<dbReference type="PANTHER" id="PTHR43336:SF3">
    <property type="entry name" value="GUANYLATE CYCLASE DOMAIN-CONTAINING PROTEIN"/>
    <property type="match status" value="1"/>
</dbReference>
<evidence type="ECO:0000256" key="2">
    <source>
        <dbReference type="ARBA" id="ARBA00022535"/>
    </source>
</evidence>
<dbReference type="CDD" id="cd00077">
    <property type="entry name" value="HDc"/>
    <property type="match status" value="1"/>
</dbReference>
<dbReference type="InterPro" id="IPR003607">
    <property type="entry name" value="HD/PDEase_dom"/>
</dbReference>
<dbReference type="InterPro" id="IPR023174">
    <property type="entry name" value="PDEase_CS"/>
</dbReference>
<keyword evidence="8 9" id="KW-0479">Metal-binding</keyword>
<evidence type="ECO:0000313" key="14">
    <source>
        <dbReference type="EMBL" id="GMI24067.1"/>
    </source>
</evidence>
<keyword evidence="3 11" id="KW-0812">Transmembrane</keyword>
<gene>
    <name evidence="14" type="ORF">TrRE_jg12265</name>
</gene>
<dbReference type="SMART" id="SM00471">
    <property type="entry name" value="HDc"/>
    <property type="match status" value="1"/>
</dbReference>
<feature type="binding site" evidence="8">
    <location>
        <position position="325"/>
    </location>
    <ligand>
        <name>Zn(2+)</name>
        <dbReference type="ChEBI" id="CHEBI:29105"/>
        <label>1</label>
    </ligand>
</feature>
<feature type="transmembrane region" description="Helical" evidence="11">
    <location>
        <begin position="748"/>
        <end position="768"/>
    </location>
</feature>
<evidence type="ECO:0000256" key="3">
    <source>
        <dbReference type="ARBA" id="ARBA00022692"/>
    </source>
</evidence>
<dbReference type="InterPro" id="IPR029787">
    <property type="entry name" value="Nucleotide_cyclase"/>
</dbReference>
<feature type="binding site" evidence="8">
    <location>
        <position position="361"/>
    </location>
    <ligand>
        <name>Zn(2+)</name>
        <dbReference type="ChEBI" id="CHEBI:29105"/>
        <label>1</label>
    </ligand>
</feature>
<proteinExistence type="inferred from homology"/>
<dbReference type="GO" id="GO:0046872">
    <property type="term" value="F:metal ion binding"/>
    <property type="evidence" value="ECO:0007669"/>
    <property type="project" value="UniProtKB-KW"/>
</dbReference>
<feature type="binding site" evidence="7">
    <location>
        <position position="518"/>
    </location>
    <ligand>
        <name>AMP</name>
        <dbReference type="ChEBI" id="CHEBI:456215"/>
    </ligand>
</feature>
<dbReference type="CDD" id="cd07302">
    <property type="entry name" value="CHD"/>
    <property type="match status" value="1"/>
</dbReference>
<keyword evidence="4 11" id="KW-1133">Transmembrane helix</keyword>
<dbReference type="GO" id="GO:0035556">
    <property type="term" value="P:intracellular signal transduction"/>
    <property type="evidence" value="ECO:0007669"/>
    <property type="project" value="InterPro"/>
</dbReference>
<dbReference type="InterPro" id="IPR003018">
    <property type="entry name" value="GAF"/>
</dbReference>
<evidence type="ECO:0000256" key="8">
    <source>
        <dbReference type="PIRSR" id="PIRSR623088-3"/>
    </source>
</evidence>
<evidence type="ECO:0000256" key="10">
    <source>
        <dbReference type="SAM" id="MobiDB-lite"/>
    </source>
</evidence>
<dbReference type="InterPro" id="IPR002073">
    <property type="entry name" value="PDEase_catalytic_dom"/>
</dbReference>